<evidence type="ECO:0000256" key="1">
    <source>
        <dbReference type="ARBA" id="ARBA00010641"/>
    </source>
</evidence>
<dbReference type="SUPFAM" id="SSF88946">
    <property type="entry name" value="Sigma2 domain of RNA polymerase sigma factors"/>
    <property type="match status" value="1"/>
</dbReference>
<dbReference type="PANTHER" id="PTHR43133">
    <property type="entry name" value="RNA POLYMERASE ECF-TYPE SIGMA FACTO"/>
    <property type="match status" value="1"/>
</dbReference>
<evidence type="ECO:0000256" key="5">
    <source>
        <dbReference type="ARBA" id="ARBA00023163"/>
    </source>
</evidence>
<comment type="similarity">
    <text evidence="1">Belongs to the sigma-70 factor family. ECF subfamily.</text>
</comment>
<dbReference type="Proteomes" id="UP000662747">
    <property type="component" value="Chromosome"/>
</dbReference>
<name>A0ABX7NUH4_9BACT</name>
<accession>A0ABX7NUH4</accession>
<organism evidence="7 8">
    <name type="scientific">Pyxidicoccus parkwayensis</name>
    <dbReference type="NCBI Taxonomy" id="2813578"/>
    <lineage>
        <taxon>Bacteria</taxon>
        <taxon>Pseudomonadati</taxon>
        <taxon>Myxococcota</taxon>
        <taxon>Myxococcia</taxon>
        <taxon>Myxococcales</taxon>
        <taxon>Cystobacterineae</taxon>
        <taxon>Myxococcaceae</taxon>
        <taxon>Pyxidicoccus</taxon>
    </lineage>
</organism>
<feature type="domain" description="RNA polymerase sigma-70 region 4" evidence="6">
    <location>
        <begin position="213"/>
        <end position="261"/>
    </location>
</feature>
<keyword evidence="4" id="KW-0238">DNA-binding</keyword>
<dbReference type="EMBL" id="CP071090">
    <property type="protein sequence ID" value="QSQ22562.1"/>
    <property type="molecule type" value="Genomic_DNA"/>
</dbReference>
<dbReference type="InterPro" id="IPR014284">
    <property type="entry name" value="RNA_pol_sigma-70_dom"/>
</dbReference>
<dbReference type="InterPro" id="IPR013325">
    <property type="entry name" value="RNA_pol_sigma_r2"/>
</dbReference>
<gene>
    <name evidence="7" type="ORF">JY651_46895</name>
</gene>
<proteinExistence type="inferred from homology"/>
<dbReference type="CDD" id="cd06171">
    <property type="entry name" value="Sigma70_r4"/>
    <property type="match status" value="1"/>
</dbReference>
<dbReference type="NCBIfam" id="TIGR03001">
    <property type="entry name" value="Sig-70_gmx1"/>
    <property type="match status" value="1"/>
</dbReference>
<dbReference type="InterPro" id="IPR007630">
    <property type="entry name" value="RNA_pol_sigma70_r4"/>
</dbReference>
<dbReference type="PANTHER" id="PTHR43133:SF8">
    <property type="entry name" value="RNA POLYMERASE SIGMA FACTOR HI_1459-RELATED"/>
    <property type="match status" value="1"/>
</dbReference>
<dbReference type="Gene3D" id="1.10.10.10">
    <property type="entry name" value="Winged helix-like DNA-binding domain superfamily/Winged helix DNA-binding domain"/>
    <property type="match status" value="1"/>
</dbReference>
<keyword evidence="2" id="KW-0805">Transcription regulation</keyword>
<evidence type="ECO:0000256" key="4">
    <source>
        <dbReference type="ARBA" id="ARBA00023125"/>
    </source>
</evidence>
<keyword evidence="3" id="KW-0731">Sigma factor</keyword>
<keyword evidence="5" id="KW-0804">Transcription</keyword>
<evidence type="ECO:0000256" key="3">
    <source>
        <dbReference type="ARBA" id="ARBA00023082"/>
    </source>
</evidence>
<dbReference type="Gene3D" id="1.10.1740.10">
    <property type="match status" value="1"/>
</dbReference>
<dbReference type="InterPro" id="IPR013324">
    <property type="entry name" value="RNA_pol_sigma_r3/r4-like"/>
</dbReference>
<dbReference type="InterPro" id="IPR036388">
    <property type="entry name" value="WH-like_DNA-bd_sf"/>
</dbReference>
<evidence type="ECO:0000259" key="6">
    <source>
        <dbReference type="Pfam" id="PF04545"/>
    </source>
</evidence>
<dbReference type="InterPro" id="IPR039425">
    <property type="entry name" value="RNA_pol_sigma-70-like"/>
</dbReference>
<reference evidence="7 8" key="1">
    <citation type="submission" date="2021-02" db="EMBL/GenBank/DDBJ databases">
        <title>De Novo genome assembly of isolated myxobacteria.</title>
        <authorList>
            <person name="Stevens D.C."/>
        </authorList>
    </citation>
    <scope>NUCLEOTIDE SEQUENCE [LARGE SCALE GENOMIC DNA]</scope>
    <source>
        <strain evidence="8">SCPEA02</strain>
    </source>
</reference>
<dbReference type="NCBIfam" id="TIGR02937">
    <property type="entry name" value="sigma70-ECF"/>
    <property type="match status" value="1"/>
</dbReference>
<evidence type="ECO:0000256" key="2">
    <source>
        <dbReference type="ARBA" id="ARBA00023015"/>
    </source>
</evidence>
<keyword evidence="8" id="KW-1185">Reference proteome</keyword>
<evidence type="ECO:0000313" key="7">
    <source>
        <dbReference type="EMBL" id="QSQ22562.1"/>
    </source>
</evidence>
<dbReference type="Pfam" id="PF04545">
    <property type="entry name" value="Sigma70_r4"/>
    <property type="match status" value="1"/>
</dbReference>
<sequence>MANAPELIATLLSHARVPLTPPTDDAALESLLTRAWEASRAQWNTVTIDAEVFVRHLAERFPEARPGASIESLIEPLSLPELYLACACGQGQPAAVEAFEQHYLAKLLGMLAYLKQPSAAVDDVCQLARVKLLVRTPDSEPRINDYTGRGALLSWVRVTAVRIALKLQAADKPSPDDDVAEVLDALPAPGVDAELDLIKQRHQTELRQALREAFATLASDERHLLRLYFVDRLSTTELGALLRVNQSTVSRWVKSARQRIYEETRRRLLARLNLSAGGFESFLAVLDSQFDVSMSQLFGEEERQPDGAMMKR</sequence>
<evidence type="ECO:0000313" key="8">
    <source>
        <dbReference type="Proteomes" id="UP000662747"/>
    </source>
</evidence>
<protein>
    <submittedName>
        <fullName evidence="7">Sigma-70 family RNA polymerase sigma factor</fullName>
    </submittedName>
</protein>
<dbReference type="InterPro" id="IPR011745">
    <property type="entry name" value="RNA_pol_sigma70_MYXXA"/>
</dbReference>
<dbReference type="SUPFAM" id="SSF88659">
    <property type="entry name" value="Sigma3 and sigma4 domains of RNA polymerase sigma factors"/>
    <property type="match status" value="1"/>
</dbReference>